<reference evidence="2" key="1">
    <citation type="journal article" date="2022" name="Mol. Ecol. Resour.">
        <title>The genomes of chicory, endive, great burdock and yacon provide insights into Asteraceae palaeo-polyploidization history and plant inulin production.</title>
        <authorList>
            <person name="Fan W."/>
            <person name="Wang S."/>
            <person name="Wang H."/>
            <person name="Wang A."/>
            <person name="Jiang F."/>
            <person name="Liu H."/>
            <person name="Zhao H."/>
            <person name="Xu D."/>
            <person name="Zhang Y."/>
        </authorList>
    </citation>
    <scope>NUCLEOTIDE SEQUENCE [LARGE SCALE GENOMIC DNA]</scope>
    <source>
        <strain evidence="2">cv. Niubang</strain>
    </source>
</reference>
<evidence type="ECO:0000313" key="1">
    <source>
        <dbReference type="EMBL" id="KAI3719370.1"/>
    </source>
</evidence>
<name>A0ACB9BBN5_ARCLA</name>
<dbReference type="EMBL" id="CM042052">
    <property type="protein sequence ID" value="KAI3719370.1"/>
    <property type="molecule type" value="Genomic_DNA"/>
</dbReference>
<evidence type="ECO:0000313" key="2">
    <source>
        <dbReference type="Proteomes" id="UP001055879"/>
    </source>
</evidence>
<comment type="caution">
    <text evidence="1">The sequence shown here is derived from an EMBL/GenBank/DDBJ whole genome shotgun (WGS) entry which is preliminary data.</text>
</comment>
<gene>
    <name evidence="1" type="ORF">L6452_20267</name>
</gene>
<dbReference type="Proteomes" id="UP001055879">
    <property type="component" value="Linkage Group LG06"/>
</dbReference>
<reference evidence="1 2" key="2">
    <citation type="journal article" date="2022" name="Mol. Ecol. Resour.">
        <title>The genomes of chicory, endive, great burdock and yacon provide insights into Asteraceae paleo-polyploidization history and plant inulin production.</title>
        <authorList>
            <person name="Fan W."/>
            <person name="Wang S."/>
            <person name="Wang H."/>
            <person name="Wang A."/>
            <person name="Jiang F."/>
            <person name="Liu H."/>
            <person name="Zhao H."/>
            <person name="Xu D."/>
            <person name="Zhang Y."/>
        </authorList>
    </citation>
    <scope>NUCLEOTIDE SEQUENCE [LARGE SCALE GENOMIC DNA]</scope>
    <source>
        <strain evidence="2">cv. Niubang</strain>
    </source>
</reference>
<accession>A0ACB9BBN5</accession>
<sequence>MRGAMVCKWTKGNWMKEFVEDIQVLKMKINPTGEWGSIDEKNYNVGEGRETNSLREAICLAKIEEARGKRGPLASCFLVPKHSSGVYRIGESFGSGTGIITRDKEETVEEMVEDNRSTRGGGKTQTSDNSTCAFGTHQWQYNRVVGIYKGKDLRVVIDDGSTGHFLETQTARMSKVKMQETPPYLNCSSGWFQGGIDAVLGVQWPQTFDFVNLQPRGGEGDIYGEYLVERLLAPVV</sequence>
<proteinExistence type="predicted"/>
<keyword evidence="2" id="KW-1185">Reference proteome</keyword>
<protein>
    <submittedName>
        <fullName evidence="1">Uncharacterized protein</fullName>
    </submittedName>
</protein>
<organism evidence="1 2">
    <name type="scientific">Arctium lappa</name>
    <name type="common">Greater burdock</name>
    <name type="synonym">Lappa major</name>
    <dbReference type="NCBI Taxonomy" id="4217"/>
    <lineage>
        <taxon>Eukaryota</taxon>
        <taxon>Viridiplantae</taxon>
        <taxon>Streptophyta</taxon>
        <taxon>Embryophyta</taxon>
        <taxon>Tracheophyta</taxon>
        <taxon>Spermatophyta</taxon>
        <taxon>Magnoliopsida</taxon>
        <taxon>eudicotyledons</taxon>
        <taxon>Gunneridae</taxon>
        <taxon>Pentapetalae</taxon>
        <taxon>asterids</taxon>
        <taxon>campanulids</taxon>
        <taxon>Asterales</taxon>
        <taxon>Asteraceae</taxon>
        <taxon>Carduoideae</taxon>
        <taxon>Cardueae</taxon>
        <taxon>Arctiinae</taxon>
        <taxon>Arctium</taxon>
    </lineage>
</organism>